<comment type="function">
    <text evidence="8">Also involved in hydrogenase metallocenter assembly, probably by participating in the nickel insertion step. This function in hydrogenase biosynthesis requires chaperone activity and the presence of the metal-binding domain, but not PPIase activity.</text>
</comment>
<evidence type="ECO:0000256" key="2">
    <source>
        <dbReference type="ARBA" id="ARBA00004496"/>
    </source>
</evidence>
<organism evidence="12 13">
    <name type="scientific">Candidatus Merdivivens pullistercoris</name>
    <dbReference type="NCBI Taxonomy" id="2840873"/>
    <lineage>
        <taxon>Bacteria</taxon>
        <taxon>Pseudomonadati</taxon>
        <taxon>Bacteroidota</taxon>
        <taxon>Bacteroidia</taxon>
        <taxon>Bacteroidales</taxon>
        <taxon>Muribaculaceae</taxon>
        <taxon>Muribaculaceae incertae sedis</taxon>
        <taxon>Candidatus Merdivivens</taxon>
    </lineage>
</organism>
<dbReference type="EMBL" id="JADIME010000029">
    <property type="protein sequence ID" value="MBO8464873.1"/>
    <property type="molecule type" value="Genomic_DNA"/>
</dbReference>
<evidence type="ECO:0000256" key="4">
    <source>
        <dbReference type="ARBA" id="ARBA00022490"/>
    </source>
</evidence>
<dbReference type="SUPFAM" id="SSF54534">
    <property type="entry name" value="FKBP-like"/>
    <property type="match status" value="1"/>
</dbReference>
<reference evidence="12" key="2">
    <citation type="journal article" date="2021" name="PeerJ">
        <title>Extensive microbial diversity within the chicken gut microbiome revealed by metagenomics and culture.</title>
        <authorList>
            <person name="Gilroy R."/>
            <person name="Ravi A."/>
            <person name="Getino M."/>
            <person name="Pursley I."/>
            <person name="Horton D.L."/>
            <person name="Alikhan N.F."/>
            <person name="Baker D."/>
            <person name="Gharbi K."/>
            <person name="Hall N."/>
            <person name="Watson M."/>
            <person name="Adriaenssens E.M."/>
            <person name="Foster-Nyarko E."/>
            <person name="Jarju S."/>
            <person name="Secka A."/>
            <person name="Antonio M."/>
            <person name="Oren A."/>
            <person name="Chaudhuri R.R."/>
            <person name="La Ragione R."/>
            <person name="Hildebrand F."/>
            <person name="Pallen M.J."/>
        </authorList>
    </citation>
    <scope>NUCLEOTIDE SEQUENCE</scope>
    <source>
        <strain evidence="12">10037</strain>
    </source>
</reference>
<evidence type="ECO:0000259" key="11">
    <source>
        <dbReference type="PROSITE" id="PS50059"/>
    </source>
</evidence>
<protein>
    <recommendedName>
        <fullName evidence="10">Peptidyl-prolyl cis-trans isomerase</fullName>
        <ecNumber evidence="10">5.2.1.8</ecNumber>
    </recommendedName>
</protein>
<evidence type="ECO:0000256" key="9">
    <source>
        <dbReference type="PROSITE-ProRule" id="PRU00277"/>
    </source>
</evidence>
<evidence type="ECO:0000256" key="3">
    <source>
        <dbReference type="ARBA" id="ARBA00006577"/>
    </source>
</evidence>
<evidence type="ECO:0000256" key="7">
    <source>
        <dbReference type="ARBA" id="ARBA00023235"/>
    </source>
</evidence>
<comment type="catalytic activity">
    <reaction evidence="1 9 10">
        <text>[protein]-peptidylproline (omega=180) = [protein]-peptidylproline (omega=0)</text>
        <dbReference type="Rhea" id="RHEA:16237"/>
        <dbReference type="Rhea" id="RHEA-COMP:10747"/>
        <dbReference type="Rhea" id="RHEA-COMP:10748"/>
        <dbReference type="ChEBI" id="CHEBI:83833"/>
        <dbReference type="ChEBI" id="CHEBI:83834"/>
        <dbReference type="EC" id="5.2.1.8"/>
    </reaction>
</comment>
<dbReference type="PANTHER" id="PTHR47861:SF3">
    <property type="entry name" value="FKBP-TYPE PEPTIDYL-PROLYL CIS-TRANS ISOMERASE SLYD"/>
    <property type="match status" value="1"/>
</dbReference>
<dbReference type="InterPro" id="IPR046357">
    <property type="entry name" value="PPIase_dom_sf"/>
</dbReference>
<dbReference type="InterPro" id="IPR001179">
    <property type="entry name" value="PPIase_FKBP_dom"/>
</dbReference>
<gene>
    <name evidence="12" type="ORF">IAB93_02605</name>
</gene>
<sequence>MKISKDAVVSVHYTLTVDGQVADKTTPEKPLEFIFGKGMLLPKFEANLDGKTVGDKVEFTLTPEEGYGVSEPEAIVELPKKIFESDGVVREDILFIGNMIPMMNDRGQVMRGKVVEIRPDMVVMDFNHPMAGKTLNFAVEVAGVREATDKELTEGLHGEFANHGCGGCCGGCSDESCGCGDEEGGSCGNGGCCGGCEN</sequence>
<evidence type="ECO:0000256" key="8">
    <source>
        <dbReference type="ARBA" id="ARBA00037071"/>
    </source>
</evidence>
<dbReference type="PANTHER" id="PTHR47861">
    <property type="entry name" value="FKBP-TYPE PEPTIDYL-PROLYL CIS-TRANS ISOMERASE SLYD"/>
    <property type="match status" value="1"/>
</dbReference>
<evidence type="ECO:0000313" key="12">
    <source>
        <dbReference type="EMBL" id="MBO8464873.1"/>
    </source>
</evidence>
<keyword evidence="4" id="KW-0963">Cytoplasm</keyword>
<proteinExistence type="inferred from homology"/>
<dbReference type="GO" id="GO:0003755">
    <property type="term" value="F:peptidyl-prolyl cis-trans isomerase activity"/>
    <property type="evidence" value="ECO:0007669"/>
    <property type="project" value="UniProtKB-UniRule"/>
</dbReference>
<dbReference type="PROSITE" id="PS50059">
    <property type="entry name" value="FKBP_PPIASE"/>
    <property type="match status" value="1"/>
</dbReference>
<dbReference type="Proteomes" id="UP000823597">
    <property type="component" value="Unassembled WGS sequence"/>
</dbReference>
<comment type="subcellular location">
    <subcellularLocation>
        <location evidence="2">Cytoplasm</location>
    </subcellularLocation>
</comment>
<accession>A0A9D9I2V8</accession>
<dbReference type="Pfam" id="PF00254">
    <property type="entry name" value="FKBP_C"/>
    <property type="match status" value="1"/>
</dbReference>
<evidence type="ECO:0000256" key="1">
    <source>
        <dbReference type="ARBA" id="ARBA00000971"/>
    </source>
</evidence>
<keyword evidence="6" id="KW-0143">Chaperone</keyword>
<dbReference type="AlphaFoldDB" id="A0A9D9I2V8"/>
<dbReference type="GO" id="GO:0042026">
    <property type="term" value="P:protein refolding"/>
    <property type="evidence" value="ECO:0007669"/>
    <property type="project" value="UniProtKB-ARBA"/>
</dbReference>
<evidence type="ECO:0000313" key="13">
    <source>
        <dbReference type="Proteomes" id="UP000823597"/>
    </source>
</evidence>
<dbReference type="Gene3D" id="3.10.50.40">
    <property type="match status" value="1"/>
</dbReference>
<name>A0A9D9I2V8_9BACT</name>
<feature type="domain" description="PPIase FKBP-type" evidence="11">
    <location>
        <begin position="6"/>
        <end position="79"/>
    </location>
</feature>
<evidence type="ECO:0000256" key="5">
    <source>
        <dbReference type="ARBA" id="ARBA00023110"/>
    </source>
</evidence>
<comment type="caution">
    <text evidence="12">The sequence shown here is derived from an EMBL/GenBank/DDBJ whole genome shotgun (WGS) entry which is preliminary data.</text>
</comment>
<dbReference type="EC" id="5.2.1.8" evidence="10"/>
<dbReference type="GO" id="GO:0005737">
    <property type="term" value="C:cytoplasm"/>
    <property type="evidence" value="ECO:0007669"/>
    <property type="project" value="UniProtKB-SubCell"/>
</dbReference>
<evidence type="ECO:0000256" key="6">
    <source>
        <dbReference type="ARBA" id="ARBA00023186"/>
    </source>
</evidence>
<evidence type="ECO:0000256" key="10">
    <source>
        <dbReference type="RuleBase" id="RU003915"/>
    </source>
</evidence>
<reference evidence="12" key="1">
    <citation type="submission" date="2020-10" db="EMBL/GenBank/DDBJ databases">
        <authorList>
            <person name="Gilroy R."/>
        </authorList>
    </citation>
    <scope>NUCLEOTIDE SEQUENCE</scope>
    <source>
        <strain evidence="12">10037</strain>
    </source>
</reference>
<keyword evidence="5 9" id="KW-0697">Rotamase</keyword>
<comment type="similarity">
    <text evidence="3 10">Belongs to the FKBP-type PPIase family.</text>
</comment>
<keyword evidence="7 9" id="KW-0413">Isomerase</keyword>